<proteinExistence type="predicted"/>
<evidence type="ECO:0000313" key="4">
    <source>
        <dbReference type="Proteomes" id="UP001461498"/>
    </source>
</evidence>
<evidence type="ECO:0000256" key="1">
    <source>
        <dbReference type="SAM" id="MobiDB-lite"/>
    </source>
</evidence>
<dbReference type="Proteomes" id="UP001461498">
    <property type="component" value="Unassembled WGS sequence"/>
</dbReference>
<evidence type="ECO:0000313" key="3">
    <source>
        <dbReference type="EMBL" id="KAK9503727.1"/>
    </source>
</evidence>
<organism evidence="3 4">
    <name type="scientific">Rhynocoris fuscipes</name>
    <dbReference type="NCBI Taxonomy" id="488301"/>
    <lineage>
        <taxon>Eukaryota</taxon>
        <taxon>Metazoa</taxon>
        <taxon>Ecdysozoa</taxon>
        <taxon>Arthropoda</taxon>
        <taxon>Hexapoda</taxon>
        <taxon>Insecta</taxon>
        <taxon>Pterygota</taxon>
        <taxon>Neoptera</taxon>
        <taxon>Paraneoptera</taxon>
        <taxon>Hemiptera</taxon>
        <taxon>Heteroptera</taxon>
        <taxon>Panheteroptera</taxon>
        <taxon>Cimicomorpha</taxon>
        <taxon>Reduviidae</taxon>
        <taxon>Harpactorinae</taxon>
        <taxon>Harpactorini</taxon>
        <taxon>Rhynocoris</taxon>
    </lineage>
</organism>
<reference evidence="3 4" key="1">
    <citation type="submission" date="2022-12" db="EMBL/GenBank/DDBJ databases">
        <title>Chromosome-level genome assembly of true bugs.</title>
        <authorList>
            <person name="Ma L."/>
            <person name="Li H."/>
        </authorList>
    </citation>
    <scope>NUCLEOTIDE SEQUENCE [LARGE SCALE GENOMIC DNA]</scope>
    <source>
        <strain evidence="3">Lab_2022b</strain>
    </source>
</reference>
<feature type="chain" id="PRO_5043508679" description="Secreted protein" evidence="2">
    <location>
        <begin position="22"/>
        <end position="152"/>
    </location>
</feature>
<protein>
    <recommendedName>
        <fullName evidence="5">Secreted protein</fullName>
    </recommendedName>
</protein>
<evidence type="ECO:0008006" key="5">
    <source>
        <dbReference type="Google" id="ProtNLM"/>
    </source>
</evidence>
<gene>
    <name evidence="3" type="ORF">O3M35_010228</name>
</gene>
<feature type="region of interest" description="Disordered" evidence="1">
    <location>
        <begin position="130"/>
        <end position="152"/>
    </location>
</feature>
<sequence length="152" mass="16899">MKQILLSILTLSLLSIITVNGQGVLPAESAFSLDPLITLISCLREDKPGYCLQRRALNFFESWLTSQGGDEDENPAEDETGERLPAGLSPYWSKIVDSIADKISGSMYGDGEEEEPEDVEDVLLKNQNNTTNQLKVKSRQGESQVEGKFYFH</sequence>
<evidence type="ECO:0000256" key="2">
    <source>
        <dbReference type="SAM" id="SignalP"/>
    </source>
</evidence>
<feature type="signal peptide" evidence="2">
    <location>
        <begin position="1"/>
        <end position="21"/>
    </location>
</feature>
<feature type="compositionally biased region" description="Acidic residues" evidence="1">
    <location>
        <begin position="69"/>
        <end position="80"/>
    </location>
</feature>
<dbReference type="AlphaFoldDB" id="A0AAW1D4A7"/>
<keyword evidence="4" id="KW-1185">Reference proteome</keyword>
<dbReference type="EMBL" id="JAPXFL010000007">
    <property type="protein sequence ID" value="KAK9503727.1"/>
    <property type="molecule type" value="Genomic_DNA"/>
</dbReference>
<keyword evidence="2" id="KW-0732">Signal</keyword>
<name>A0AAW1D4A7_9HEMI</name>
<accession>A0AAW1D4A7</accession>
<feature type="region of interest" description="Disordered" evidence="1">
    <location>
        <begin position="65"/>
        <end position="86"/>
    </location>
</feature>
<comment type="caution">
    <text evidence="3">The sequence shown here is derived from an EMBL/GenBank/DDBJ whole genome shotgun (WGS) entry which is preliminary data.</text>
</comment>